<organism evidence="1">
    <name type="scientific">gut metagenome</name>
    <dbReference type="NCBI Taxonomy" id="749906"/>
    <lineage>
        <taxon>unclassified sequences</taxon>
        <taxon>metagenomes</taxon>
        <taxon>organismal metagenomes</taxon>
    </lineage>
</organism>
<dbReference type="AlphaFoldDB" id="J9FXK6"/>
<sequence>MNSCQGNNLVIIIKRHQLNALSVAAKLGDTININADNDTCTGNHHNLLLGIDNTHTYYQTGALGNLNIR</sequence>
<evidence type="ECO:0000313" key="1">
    <source>
        <dbReference type="EMBL" id="EJW99711.1"/>
    </source>
</evidence>
<proteinExistence type="predicted"/>
<gene>
    <name evidence="1" type="ORF">EVA_12184</name>
</gene>
<comment type="caution">
    <text evidence="1">The sequence shown here is derived from an EMBL/GenBank/DDBJ whole genome shotgun (WGS) entry which is preliminary data.</text>
</comment>
<reference evidence="1" key="1">
    <citation type="journal article" date="2012" name="PLoS ONE">
        <title>Gene sets for utilization of primary and secondary nutrition supplies in the distal gut of endangered iberian lynx.</title>
        <authorList>
            <person name="Alcaide M."/>
            <person name="Messina E."/>
            <person name="Richter M."/>
            <person name="Bargiela R."/>
            <person name="Peplies J."/>
            <person name="Huws S.A."/>
            <person name="Newbold C.J."/>
            <person name="Golyshin P.N."/>
            <person name="Simon M.A."/>
            <person name="Lopez G."/>
            <person name="Yakimov M.M."/>
            <person name="Ferrer M."/>
        </authorList>
    </citation>
    <scope>NUCLEOTIDE SEQUENCE</scope>
</reference>
<protein>
    <submittedName>
        <fullName evidence="1">Uncharacterized protein</fullName>
    </submittedName>
</protein>
<name>J9FXK6_9ZZZZ</name>
<accession>J9FXK6</accession>
<dbReference type="EMBL" id="AMCI01003684">
    <property type="protein sequence ID" value="EJW99711.1"/>
    <property type="molecule type" value="Genomic_DNA"/>
</dbReference>